<evidence type="ECO:0000256" key="7">
    <source>
        <dbReference type="ARBA" id="ARBA00023136"/>
    </source>
</evidence>
<keyword evidence="4" id="KW-0547">Nucleotide-binding</keyword>
<dbReference type="Pfam" id="PF02706">
    <property type="entry name" value="Wzz"/>
    <property type="match status" value="1"/>
</dbReference>
<evidence type="ECO:0000256" key="1">
    <source>
        <dbReference type="ARBA" id="ARBA00004651"/>
    </source>
</evidence>
<dbReference type="EMBL" id="LXPS01000022">
    <property type="protein sequence ID" value="OAE43747.1"/>
    <property type="molecule type" value="Genomic_DNA"/>
</dbReference>
<evidence type="ECO:0000256" key="5">
    <source>
        <dbReference type="ARBA" id="ARBA00022840"/>
    </source>
</evidence>
<keyword evidence="2" id="KW-1003">Cell membrane</keyword>
<dbReference type="PANTHER" id="PTHR32309:SF13">
    <property type="entry name" value="FERRIC ENTEROBACTIN TRANSPORT PROTEIN FEPE"/>
    <property type="match status" value="1"/>
</dbReference>
<dbReference type="InterPro" id="IPR050445">
    <property type="entry name" value="Bact_polysacc_biosynth/exp"/>
</dbReference>
<feature type="transmembrane region" description="Helical" evidence="8">
    <location>
        <begin position="18"/>
        <end position="39"/>
    </location>
</feature>
<organism evidence="11 12">
    <name type="scientific">Agrobacterium tumefaciens</name>
    <dbReference type="NCBI Taxonomy" id="358"/>
    <lineage>
        <taxon>Bacteria</taxon>
        <taxon>Pseudomonadati</taxon>
        <taxon>Pseudomonadota</taxon>
        <taxon>Alphaproteobacteria</taxon>
        <taxon>Hyphomicrobiales</taxon>
        <taxon>Rhizobiaceae</taxon>
        <taxon>Rhizobium/Agrobacterium group</taxon>
        <taxon>Agrobacterium</taxon>
        <taxon>Agrobacterium tumefaciens complex</taxon>
    </lineage>
</organism>
<evidence type="ECO:0000256" key="2">
    <source>
        <dbReference type="ARBA" id="ARBA00022475"/>
    </source>
</evidence>
<evidence type="ECO:0000313" key="12">
    <source>
        <dbReference type="Proteomes" id="UP000077098"/>
    </source>
</evidence>
<feature type="domain" description="Tyrosine-protein kinase G-rich" evidence="10">
    <location>
        <begin position="364"/>
        <end position="438"/>
    </location>
</feature>
<evidence type="ECO:0000256" key="4">
    <source>
        <dbReference type="ARBA" id="ARBA00022741"/>
    </source>
</evidence>
<proteinExistence type="predicted"/>
<dbReference type="GO" id="GO:0005886">
    <property type="term" value="C:plasma membrane"/>
    <property type="evidence" value="ECO:0007669"/>
    <property type="project" value="UniProtKB-SubCell"/>
</dbReference>
<name>A0A176X7L3_AGRTU</name>
<feature type="domain" description="Polysaccharide chain length determinant N-terminal" evidence="9">
    <location>
        <begin position="4"/>
        <end position="89"/>
    </location>
</feature>
<reference evidence="11 12" key="1">
    <citation type="submission" date="2016-05" db="EMBL/GenBank/DDBJ databases">
        <authorList>
            <person name="Lavstsen T."/>
            <person name="Jespersen J.S."/>
        </authorList>
    </citation>
    <scope>NUCLEOTIDE SEQUENCE [LARGE SCALE GENOMIC DNA]</scope>
    <source>
        <strain evidence="11 12">KCJ1736</strain>
    </source>
</reference>
<dbReference type="InterPro" id="IPR027417">
    <property type="entry name" value="P-loop_NTPase"/>
</dbReference>
<dbReference type="InterPro" id="IPR032807">
    <property type="entry name" value="GNVR"/>
</dbReference>
<keyword evidence="7 8" id="KW-0472">Membrane</keyword>
<accession>A0A176X7L3</accession>
<dbReference type="GO" id="GO:0004713">
    <property type="term" value="F:protein tyrosine kinase activity"/>
    <property type="evidence" value="ECO:0007669"/>
    <property type="project" value="TreeGrafter"/>
</dbReference>
<evidence type="ECO:0008006" key="13">
    <source>
        <dbReference type="Google" id="ProtNLM"/>
    </source>
</evidence>
<sequence length="704" mass="75144">MSSEIDVKGMLGTIRRQFWLILTTVVLISLLSCIFAYGLTSKFTATALVLIDASPQTLLDPQTRAPTTTTDNGKIESEATILASDSVMIGAMRSQNLVADPEFGVKLGLRDKLAGFFGINAPGSTAEAALGSVLRSFKRAVSIKRAGLTSVIEVSVTSANPAKAAALANALTSSYVNQQVEAKIASIVAARNILQARVESASAAIAQNETSFDQYLSQNVRQLEANGGGPITALQEQLATIENTRIRELARMDLANQSLQQGNFQSAVAALGSEALAELGKKQASLQAQLAGNATGAAQLTDIRQRLDEVNASIRQKVPVAIEDSRSAILKKAQEDSTKVREELRTAILSSTDDLPPEKLTEIYALQRASDIARKQYDALLTRLKDLDTQSNLQLADSRVVSPALVPSIPSSPHRPLIIGLAAIGSVLLGLGMAIVREHFIGGFVDENQVEDVLRIPLASVAPSYAPPTQALSVSDGVVSSPLSIYSESIRRLRANLDHAFRGVDIGGKVIMISSAVPAEGKSTLSLSLARIYALSGKKTLLIDCDLRKPSIHRHLGLPSDMGLIDYLGAPLSEGVPLSKLLVSDPKTDLKVLLGGQRSDVPTDAFFTDARMTRLIASARKHFDYVIMDTPPIDPVVDGLYIAPQADALAFVIKWASTSQTVAKRSLAALAENKQPAAPILAVLSQQDQTKMGGNSRYSDYYSE</sequence>
<gene>
    <name evidence="11" type="ORF">A7J57_05715</name>
</gene>
<comment type="subcellular location">
    <subcellularLocation>
        <location evidence="1">Cell membrane</location>
        <topology evidence="1">Multi-pass membrane protein</topology>
    </subcellularLocation>
</comment>
<comment type="caution">
    <text evidence="11">The sequence shown here is derived from an EMBL/GenBank/DDBJ whole genome shotgun (WGS) entry which is preliminary data.</text>
</comment>
<dbReference type="SUPFAM" id="SSF52540">
    <property type="entry name" value="P-loop containing nucleoside triphosphate hydrolases"/>
    <property type="match status" value="1"/>
</dbReference>
<dbReference type="Proteomes" id="UP000077098">
    <property type="component" value="Unassembled WGS sequence"/>
</dbReference>
<dbReference type="Gene3D" id="3.40.50.300">
    <property type="entry name" value="P-loop containing nucleotide triphosphate hydrolases"/>
    <property type="match status" value="1"/>
</dbReference>
<protein>
    <recommendedName>
        <fullName evidence="13">Polysaccharide biosynthesis tyrosine autokinase</fullName>
    </recommendedName>
</protein>
<evidence type="ECO:0000259" key="9">
    <source>
        <dbReference type="Pfam" id="PF02706"/>
    </source>
</evidence>
<evidence type="ECO:0000259" key="10">
    <source>
        <dbReference type="Pfam" id="PF13807"/>
    </source>
</evidence>
<evidence type="ECO:0000256" key="6">
    <source>
        <dbReference type="ARBA" id="ARBA00022989"/>
    </source>
</evidence>
<dbReference type="InterPro" id="IPR003856">
    <property type="entry name" value="LPS_length_determ_N"/>
</dbReference>
<dbReference type="Pfam" id="PF13807">
    <property type="entry name" value="GNVR"/>
    <property type="match status" value="1"/>
</dbReference>
<dbReference type="PANTHER" id="PTHR32309">
    <property type="entry name" value="TYROSINE-PROTEIN KINASE"/>
    <property type="match status" value="1"/>
</dbReference>
<evidence type="ECO:0000313" key="11">
    <source>
        <dbReference type="EMBL" id="OAE43747.1"/>
    </source>
</evidence>
<keyword evidence="6 8" id="KW-1133">Transmembrane helix</keyword>
<dbReference type="RefSeq" id="WP_063949753.1">
    <property type="nucleotide sequence ID" value="NZ_LXPS01000022.1"/>
</dbReference>
<dbReference type="AlphaFoldDB" id="A0A176X7L3"/>
<keyword evidence="3 8" id="KW-0812">Transmembrane</keyword>
<dbReference type="CDD" id="cd05387">
    <property type="entry name" value="BY-kinase"/>
    <property type="match status" value="1"/>
</dbReference>
<evidence type="ECO:0000256" key="3">
    <source>
        <dbReference type="ARBA" id="ARBA00022692"/>
    </source>
</evidence>
<evidence type="ECO:0000256" key="8">
    <source>
        <dbReference type="SAM" id="Phobius"/>
    </source>
</evidence>
<dbReference type="InterPro" id="IPR005702">
    <property type="entry name" value="Wzc-like_C"/>
</dbReference>
<keyword evidence="5" id="KW-0067">ATP-binding</keyword>